<evidence type="ECO:0000313" key="2">
    <source>
        <dbReference type="WBParaSite" id="ES5_v2.g24565.t1"/>
    </source>
</evidence>
<organism evidence="1 2">
    <name type="scientific">Panagrolaimus sp. ES5</name>
    <dbReference type="NCBI Taxonomy" id="591445"/>
    <lineage>
        <taxon>Eukaryota</taxon>
        <taxon>Metazoa</taxon>
        <taxon>Ecdysozoa</taxon>
        <taxon>Nematoda</taxon>
        <taxon>Chromadorea</taxon>
        <taxon>Rhabditida</taxon>
        <taxon>Tylenchina</taxon>
        <taxon>Panagrolaimomorpha</taxon>
        <taxon>Panagrolaimoidea</taxon>
        <taxon>Panagrolaimidae</taxon>
        <taxon>Panagrolaimus</taxon>
    </lineage>
</organism>
<name>A0AC34G4H8_9BILA</name>
<protein>
    <submittedName>
        <fullName evidence="2">Uncharacterized protein</fullName>
    </submittedName>
</protein>
<evidence type="ECO:0000313" key="1">
    <source>
        <dbReference type="Proteomes" id="UP000887579"/>
    </source>
</evidence>
<reference evidence="2" key="1">
    <citation type="submission" date="2022-11" db="UniProtKB">
        <authorList>
            <consortium name="WormBaseParasite"/>
        </authorList>
    </citation>
    <scope>IDENTIFICATION</scope>
</reference>
<proteinExistence type="predicted"/>
<accession>A0AC34G4H8</accession>
<dbReference type="Proteomes" id="UP000887579">
    <property type="component" value="Unplaced"/>
</dbReference>
<sequence>MTKDAVWGAHNTFGRTSFNAPSSFGGSDDGRIAKPSDDNTEAKNSTLSLHIAAYEDAADTAGMEHKRPTTKAKRKQQFNGGKGWFKSLFAKASIGLPYEIPRQPQDHQQPQPEVMQFKASQRLLNPNTEAVQNVKTVSPQPPSYGINPYSWKTLAATALGHQNAFLGANVDEYLMTPEERLELQRTAYLHSGFGTFDSSRTPEPSTVSSSPPPSFTTTAADFSSNVNASSASETAQSFTAATEKAPDNCENEITSDFSNNSIITREIPFLPDVVTVPTTPGKHIQIFSTAGVANVKQAHKDNLEPWKGKPRYSNFII</sequence>
<dbReference type="WBParaSite" id="ES5_v2.g24565.t1">
    <property type="protein sequence ID" value="ES5_v2.g24565.t1"/>
    <property type="gene ID" value="ES5_v2.g24565"/>
</dbReference>